<evidence type="ECO:0000256" key="4">
    <source>
        <dbReference type="ARBA" id="ARBA00022801"/>
    </source>
</evidence>
<dbReference type="EMBL" id="JAUDUY010000010">
    <property type="protein sequence ID" value="MDM9632503.1"/>
    <property type="molecule type" value="Genomic_DNA"/>
</dbReference>
<dbReference type="RefSeq" id="WP_289725865.1">
    <property type="nucleotide sequence ID" value="NZ_JAUDUY010000010.1"/>
</dbReference>
<evidence type="ECO:0000256" key="1">
    <source>
        <dbReference type="ARBA" id="ARBA00022645"/>
    </source>
</evidence>
<keyword evidence="8" id="KW-1185">Reference proteome</keyword>
<dbReference type="InterPro" id="IPR029058">
    <property type="entry name" value="AB_hydrolase_fold"/>
</dbReference>
<dbReference type="Pfam" id="PF00450">
    <property type="entry name" value="Peptidase_S10"/>
    <property type="match status" value="1"/>
</dbReference>
<dbReference type="Gene3D" id="3.40.50.1820">
    <property type="entry name" value="alpha/beta hydrolase"/>
    <property type="match status" value="1"/>
</dbReference>
<keyword evidence="2" id="KW-0645">Protease</keyword>
<gene>
    <name evidence="7" type="ORF">QU605_13580</name>
</gene>
<feature type="chain" id="PRO_5047492519" evidence="6">
    <location>
        <begin position="28"/>
        <end position="516"/>
    </location>
</feature>
<evidence type="ECO:0000313" key="8">
    <source>
        <dbReference type="Proteomes" id="UP001174839"/>
    </source>
</evidence>
<dbReference type="Proteomes" id="UP001174839">
    <property type="component" value="Unassembled WGS sequence"/>
</dbReference>
<keyword evidence="3 6" id="KW-0732">Signal</keyword>
<dbReference type="InterPro" id="IPR001563">
    <property type="entry name" value="Peptidase_S10"/>
</dbReference>
<evidence type="ECO:0000256" key="6">
    <source>
        <dbReference type="SAM" id="SignalP"/>
    </source>
</evidence>
<protein>
    <submittedName>
        <fullName evidence="7">Peptidase S10</fullName>
    </submittedName>
</protein>
<dbReference type="PANTHER" id="PTHR11802:SF3">
    <property type="entry name" value="RETINOID-INDUCIBLE SERINE CARBOXYPEPTIDASE"/>
    <property type="match status" value="1"/>
</dbReference>
<keyword evidence="4" id="KW-0378">Hydrolase</keyword>
<comment type="caution">
    <text evidence="7">The sequence shown here is derived from an EMBL/GenBank/DDBJ whole genome shotgun (WGS) entry which is preliminary data.</text>
</comment>
<reference evidence="7" key="1">
    <citation type="submission" date="2023-06" db="EMBL/GenBank/DDBJ databases">
        <title>Robiginitalea aurantiacus sp. nov. and Algoriphagus sediminis sp. nov., isolated from coastal sediment.</title>
        <authorList>
            <person name="Zhou Z.Y."/>
            <person name="An J."/>
            <person name="Jia Y.W."/>
            <person name="Du Z.J."/>
        </authorList>
    </citation>
    <scope>NUCLEOTIDE SEQUENCE</scope>
    <source>
        <strain evidence="7">M39</strain>
    </source>
</reference>
<evidence type="ECO:0000256" key="3">
    <source>
        <dbReference type="ARBA" id="ARBA00022729"/>
    </source>
</evidence>
<proteinExistence type="predicted"/>
<evidence type="ECO:0000256" key="2">
    <source>
        <dbReference type="ARBA" id="ARBA00022670"/>
    </source>
</evidence>
<evidence type="ECO:0000313" key="7">
    <source>
        <dbReference type="EMBL" id="MDM9632503.1"/>
    </source>
</evidence>
<keyword evidence="5" id="KW-0325">Glycoprotein</keyword>
<dbReference type="PANTHER" id="PTHR11802">
    <property type="entry name" value="SERINE PROTEASE FAMILY S10 SERINE CARBOXYPEPTIDASE"/>
    <property type="match status" value="1"/>
</dbReference>
<keyword evidence="1" id="KW-0121">Carboxypeptidase</keyword>
<name>A0ABT7WHV4_9FLAO</name>
<evidence type="ECO:0000256" key="5">
    <source>
        <dbReference type="ARBA" id="ARBA00023180"/>
    </source>
</evidence>
<accession>A0ABT7WHV4</accession>
<organism evidence="7 8">
    <name type="scientific">Robiginitalea aurantiaca</name>
    <dbReference type="NCBI Taxonomy" id="3056915"/>
    <lineage>
        <taxon>Bacteria</taxon>
        <taxon>Pseudomonadati</taxon>
        <taxon>Bacteroidota</taxon>
        <taxon>Flavobacteriia</taxon>
        <taxon>Flavobacteriales</taxon>
        <taxon>Flavobacteriaceae</taxon>
        <taxon>Robiginitalea</taxon>
    </lineage>
</organism>
<feature type="signal peptide" evidence="6">
    <location>
        <begin position="1"/>
        <end position="27"/>
    </location>
</feature>
<sequence>MSRYTTFKSLTLSPFILIFFFLTSVTAQDKPLEESETRPIPAPKSFVTNHQIQNGNRKIAYKANASEHYIKNDAGEPVASIWSVSYNATETANPAQRPVTFIFNGGPGSASVWLHMGLFGPQLVQVDSDATKDDGAAPYKLIENQEGLLDVSDLVFIDPVGTGYSRVIGKGKVEDFWGLNEDARSIATFIRDWITEHNRWMSPKFIAGESFGTTRAVAVAQELEGGGQNMALNGLILISQALDYGGSTSAHHNITSYITYLPSMAATAWYHKKAGQGTSLETFVQQCREFTYNTYIPALYKGSLLTPTEKEAVAAEMARFTGLSTGYILESDLRVLVPRFQKELLRDKGVALGRLDGRFMGNEIDAFSDGPHLGDPSSYQISGAYTAALNHYLRNALDVEMDRPYLTSNGEIGSKWNWRPVPKGQYWEPEHVNVAHKLGETMRRNPEMQVLVANGYYDLICPFFDSEYTYSRNGIETERIQMTYYEAGHMMYTHHEDYLKLAKDIRSFMTGVASEN</sequence>
<dbReference type="SUPFAM" id="SSF53474">
    <property type="entry name" value="alpha/beta-Hydrolases"/>
    <property type="match status" value="1"/>
</dbReference>